<comment type="catalytic activity">
    <reaction evidence="4">
        <text>[protein]-peptidylproline (omega=180) = [protein]-peptidylproline (omega=0)</text>
        <dbReference type="Rhea" id="RHEA:16237"/>
        <dbReference type="Rhea" id="RHEA-COMP:10747"/>
        <dbReference type="Rhea" id="RHEA-COMP:10748"/>
        <dbReference type="ChEBI" id="CHEBI:83833"/>
        <dbReference type="ChEBI" id="CHEBI:83834"/>
        <dbReference type="EC" id="5.2.1.8"/>
    </reaction>
</comment>
<feature type="domain" description="PPIase cyclophilin-type" evidence="5">
    <location>
        <begin position="20"/>
        <end position="172"/>
    </location>
</feature>
<sequence>MRKLVCALALVASGPALAAGLEIDVAGEASGTITIDLLEDVAPAHVAQITGLAASGAYNGVVFHRVIDGFMAQTGDVQFGRIGGNMSRAGMGGSDRDDLAAEFSEVPFERGVVGMARSSNPNSANSQFFIMFAPAPYLNGEYTVVGRVTDGMDVVDAIKKGAGPNGAVIGAPDLMEVVRVTE</sequence>
<proteinExistence type="inferred from homology"/>
<keyword evidence="7" id="KW-1185">Reference proteome</keyword>
<evidence type="ECO:0000259" key="5">
    <source>
        <dbReference type="PROSITE" id="PS50072"/>
    </source>
</evidence>
<evidence type="ECO:0000256" key="1">
    <source>
        <dbReference type="ARBA" id="ARBA00007365"/>
    </source>
</evidence>
<dbReference type="PROSITE" id="PS00170">
    <property type="entry name" value="CSA_PPIASE_1"/>
    <property type="match status" value="1"/>
</dbReference>
<dbReference type="CDD" id="cd00317">
    <property type="entry name" value="cyclophilin"/>
    <property type="match status" value="1"/>
</dbReference>
<dbReference type="SUPFAM" id="SSF50891">
    <property type="entry name" value="Cyclophilin-like"/>
    <property type="match status" value="1"/>
</dbReference>
<dbReference type="InterPro" id="IPR002130">
    <property type="entry name" value="Cyclophilin-type_PPIase_dom"/>
</dbReference>
<dbReference type="InterPro" id="IPR029000">
    <property type="entry name" value="Cyclophilin-like_dom_sf"/>
</dbReference>
<evidence type="ECO:0000313" key="6">
    <source>
        <dbReference type="EMBL" id="GIT96197.1"/>
    </source>
</evidence>
<evidence type="ECO:0000256" key="4">
    <source>
        <dbReference type="RuleBase" id="RU363019"/>
    </source>
</evidence>
<dbReference type="PANTHER" id="PTHR45625">
    <property type="entry name" value="PEPTIDYL-PROLYL CIS-TRANS ISOMERASE-RELATED"/>
    <property type="match status" value="1"/>
</dbReference>
<dbReference type="InterPro" id="IPR020892">
    <property type="entry name" value="Cyclophilin-type_PPIase_CS"/>
</dbReference>
<feature type="signal peptide" evidence="4">
    <location>
        <begin position="1"/>
        <end position="18"/>
    </location>
</feature>
<evidence type="ECO:0000313" key="7">
    <source>
        <dbReference type="Proteomes" id="UP000786693"/>
    </source>
</evidence>
<comment type="function">
    <text evidence="4">PPIases accelerate the folding of proteins. It catalyzes the cis-trans isomerization of proline imidic peptide bonds in oligopeptides.</text>
</comment>
<dbReference type="RefSeq" id="WP_220749698.1">
    <property type="nucleotide sequence ID" value="NZ_BPFH01000005.1"/>
</dbReference>
<dbReference type="PANTHER" id="PTHR45625:SF4">
    <property type="entry name" value="PEPTIDYLPROLYL ISOMERASE DOMAIN AND WD REPEAT-CONTAINING PROTEIN 1"/>
    <property type="match status" value="1"/>
</dbReference>
<accession>A0ABQ4NP67</accession>
<evidence type="ECO:0000256" key="2">
    <source>
        <dbReference type="ARBA" id="ARBA00023110"/>
    </source>
</evidence>
<evidence type="ECO:0000256" key="3">
    <source>
        <dbReference type="ARBA" id="ARBA00023235"/>
    </source>
</evidence>
<name>A0ABQ4NP67_9RHOB</name>
<dbReference type="Proteomes" id="UP000786693">
    <property type="component" value="Unassembled WGS sequence"/>
</dbReference>
<dbReference type="Gene3D" id="2.40.100.10">
    <property type="entry name" value="Cyclophilin-like"/>
    <property type="match status" value="1"/>
</dbReference>
<dbReference type="EMBL" id="BPFH01000005">
    <property type="protein sequence ID" value="GIT96197.1"/>
    <property type="molecule type" value="Genomic_DNA"/>
</dbReference>
<feature type="chain" id="PRO_5044982642" description="Peptidyl-prolyl cis-trans isomerase" evidence="4">
    <location>
        <begin position="19"/>
        <end position="182"/>
    </location>
</feature>
<dbReference type="Pfam" id="PF00160">
    <property type="entry name" value="Pro_isomerase"/>
    <property type="match status" value="1"/>
</dbReference>
<comment type="caution">
    <text evidence="6">The sequence shown here is derived from an EMBL/GenBank/DDBJ whole genome shotgun (WGS) entry which is preliminary data.</text>
</comment>
<gene>
    <name evidence="6" type="primary">ppiB</name>
    <name evidence="6" type="ORF">JANAI62_28200</name>
</gene>
<organism evidence="6 7">
    <name type="scientific">Jannaschia pagri</name>
    <dbReference type="NCBI Taxonomy" id="2829797"/>
    <lineage>
        <taxon>Bacteria</taxon>
        <taxon>Pseudomonadati</taxon>
        <taxon>Pseudomonadota</taxon>
        <taxon>Alphaproteobacteria</taxon>
        <taxon>Rhodobacterales</taxon>
        <taxon>Roseobacteraceae</taxon>
        <taxon>Jannaschia</taxon>
    </lineage>
</organism>
<comment type="similarity">
    <text evidence="1 4">Belongs to the cyclophilin-type PPIase family.</text>
</comment>
<reference evidence="6 7" key="1">
    <citation type="submission" date="2021-05" db="EMBL/GenBank/DDBJ databases">
        <title>Bacteria Genome sequencing.</title>
        <authorList>
            <person name="Takabe Y."/>
            <person name="Nakajima Y."/>
            <person name="Suzuki S."/>
            <person name="Shiozaki T."/>
        </authorList>
    </citation>
    <scope>NUCLEOTIDE SEQUENCE [LARGE SCALE GENOMIC DNA]</scope>
    <source>
        <strain evidence="6 7">AI_62</strain>
    </source>
</reference>
<dbReference type="InterPro" id="IPR044666">
    <property type="entry name" value="Cyclophilin_A-like"/>
</dbReference>
<keyword evidence="3 4" id="KW-0413">Isomerase</keyword>
<dbReference type="PROSITE" id="PS50072">
    <property type="entry name" value="CSA_PPIASE_2"/>
    <property type="match status" value="1"/>
</dbReference>
<dbReference type="EC" id="5.2.1.8" evidence="4"/>
<protein>
    <recommendedName>
        <fullName evidence="4">Peptidyl-prolyl cis-trans isomerase</fullName>
        <shortName evidence="4">PPIase</shortName>
        <ecNumber evidence="4">5.2.1.8</ecNumber>
    </recommendedName>
</protein>
<dbReference type="GO" id="GO:0016853">
    <property type="term" value="F:isomerase activity"/>
    <property type="evidence" value="ECO:0007669"/>
    <property type="project" value="UniProtKB-KW"/>
</dbReference>
<keyword evidence="2 4" id="KW-0697">Rotamase</keyword>
<dbReference type="PRINTS" id="PR00153">
    <property type="entry name" value="CSAPPISMRASE"/>
</dbReference>
<keyword evidence="4" id="KW-0732">Signal</keyword>